<gene>
    <name evidence="2" type="ORF">NEUTE1DRAFT_85278</name>
</gene>
<dbReference type="PANTHER" id="PTHR37471:SF1">
    <property type="entry name" value="AB HYDROLASE-1 DOMAIN-CONTAINING PROTEIN"/>
    <property type="match status" value="1"/>
</dbReference>
<dbReference type="Proteomes" id="UP000008065">
    <property type="component" value="Unassembled WGS sequence"/>
</dbReference>
<dbReference type="EMBL" id="GL891306">
    <property type="protein sequence ID" value="EGO55160.1"/>
    <property type="molecule type" value="Genomic_DNA"/>
</dbReference>
<keyword evidence="3" id="KW-1185">Reference proteome</keyword>
<sequence length="611" mass="68102">MINNTFPRLIFIRVCIVLLQYAPLIETFLLLIAVTLRYPPSPLIAYAEHIASFIPPSLLTILTSPTKILLLAALLTTELIYITTLYLPHKSSLTHEAVHPPLPGRKEREELFDRASDSTTDWNEYLKLWFLGAEVDEVKRENVREFLLWAFFDRDGETKGNNEDIEEELDSYLAKIESLLGRKLPPGRGTATSLRLTFDAIDTRYRSVVWYGVIALLDLVTHFMLAWHGYTHYRPSRSLSPQPVTSTATKKTPTTLFPPRLQHSIPLIPSSLRHHTSPTKHLSYYLRPHRSRTQAPVVFIHGIGIGLWSYTTLLSSLKTSHGLVGTEEDGQIGILAIELLPISSRLTGSGPDLPAVLTHGEFLRELETILAFHNNQDGGGFPLDKGFTLVTHSYGSTLVAPILRSSTPFLFNNPVLPGSGAKAAKKGAAATAASGKSLAALTNTLILTDPVSICLHLPSVAYNFTRRAPRTANEWQLWYFASTDLGIARALGRGFFWRQNILWREDLEAFLEGDAKKRVVVCLAGRDLIVDTKSVRGYLGWDGFGDQGQGQGIVDEDDVEWEGNGKGKGQMMRKKMGNGMEIVWYPRLDHAQMFESGERLRPVLDVIGGLK</sequence>
<feature type="transmembrane region" description="Helical" evidence="1">
    <location>
        <begin position="68"/>
        <end position="87"/>
    </location>
</feature>
<dbReference type="InterPro" id="IPR029058">
    <property type="entry name" value="AB_hydrolase_fold"/>
</dbReference>
<dbReference type="PANTHER" id="PTHR37471">
    <property type="entry name" value="UNNAMED PRODUCT"/>
    <property type="match status" value="1"/>
</dbReference>
<feature type="transmembrane region" description="Helical" evidence="1">
    <location>
        <begin position="208"/>
        <end position="230"/>
    </location>
</feature>
<organism evidence="2 3">
    <name type="scientific">Neurospora tetrasperma (strain FGSC 2508 / ATCC MYA-4615 / P0657)</name>
    <dbReference type="NCBI Taxonomy" id="510951"/>
    <lineage>
        <taxon>Eukaryota</taxon>
        <taxon>Fungi</taxon>
        <taxon>Dikarya</taxon>
        <taxon>Ascomycota</taxon>
        <taxon>Pezizomycotina</taxon>
        <taxon>Sordariomycetes</taxon>
        <taxon>Sordariomycetidae</taxon>
        <taxon>Sordariales</taxon>
        <taxon>Sordariaceae</taxon>
        <taxon>Neurospora</taxon>
    </lineage>
</organism>
<evidence type="ECO:0000256" key="1">
    <source>
        <dbReference type="SAM" id="Phobius"/>
    </source>
</evidence>
<protein>
    <recommendedName>
        <fullName evidence="4">AB hydrolase-1 domain-containing protein</fullName>
    </recommendedName>
</protein>
<keyword evidence="1" id="KW-1133">Transmembrane helix</keyword>
<dbReference type="OrthoDB" id="6431331at2759"/>
<name>F8MSX7_NEUT8</name>
<dbReference type="HOGENOM" id="CLU_027502_2_0_1"/>
<evidence type="ECO:0000313" key="2">
    <source>
        <dbReference type="EMBL" id="EGO55160.1"/>
    </source>
</evidence>
<dbReference type="AlphaFoldDB" id="F8MSX7"/>
<dbReference type="GeneID" id="20830810"/>
<accession>F8MSX7</accession>
<dbReference type="RefSeq" id="XP_009853026.1">
    <property type="nucleotide sequence ID" value="XM_009854724.1"/>
</dbReference>
<keyword evidence="1" id="KW-0812">Transmembrane</keyword>
<evidence type="ECO:0000313" key="3">
    <source>
        <dbReference type="Proteomes" id="UP000008065"/>
    </source>
</evidence>
<keyword evidence="1" id="KW-0472">Membrane</keyword>
<reference evidence="3" key="1">
    <citation type="journal article" date="2011" name="Genetics">
        <title>Massive changes in genome architecture accompany the transition to self-fertility in the filamentous fungus Neurospora tetrasperma.</title>
        <authorList>
            <person name="Ellison C.E."/>
            <person name="Stajich J.E."/>
            <person name="Jacobson D.J."/>
            <person name="Natvig D.O."/>
            <person name="Lapidus A."/>
            <person name="Foster B."/>
            <person name="Aerts A."/>
            <person name="Riley R."/>
            <person name="Lindquist E.A."/>
            <person name="Grigoriev I.V."/>
            <person name="Taylor J.W."/>
        </authorList>
    </citation>
    <scope>NUCLEOTIDE SEQUENCE [LARGE SCALE GENOMIC DNA]</scope>
    <source>
        <strain evidence="3">FGSC 2508 / P0657</strain>
    </source>
</reference>
<feature type="transmembrane region" description="Helical" evidence="1">
    <location>
        <begin position="6"/>
        <end position="31"/>
    </location>
</feature>
<evidence type="ECO:0008006" key="4">
    <source>
        <dbReference type="Google" id="ProtNLM"/>
    </source>
</evidence>
<dbReference type="VEuPathDB" id="FungiDB:NEUTE1DRAFT_85278"/>
<proteinExistence type="predicted"/>
<dbReference type="SUPFAM" id="SSF53474">
    <property type="entry name" value="alpha/beta-Hydrolases"/>
    <property type="match status" value="1"/>
</dbReference>
<dbReference type="KEGG" id="nte:NEUTE1DRAFT85278"/>